<accession>A0AAD7KYT4</accession>
<dbReference type="GO" id="GO:0033612">
    <property type="term" value="F:receptor serine/threonine kinase binding"/>
    <property type="evidence" value="ECO:0007669"/>
    <property type="project" value="TreeGrafter"/>
</dbReference>
<evidence type="ECO:0000313" key="13">
    <source>
        <dbReference type="EMBL" id="KAJ7948273.1"/>
    </source>
</evidence>
<evidence type="ECO:0000256" key="11">
    <source>
        <dbReference type="SAM" id="Phobius"/>
    </source>
</evidence>
<keyword evidence="8 13" id="KW-0675">Receptor</keyword>
<dbReference type="Pfam" id="PF08263">
    <property type="entry name" value="LRRNT_2"/>
    <property type="match status" value="1"/>
</dbReference>
<feature type="compositionally biased region" description="Basic and acidic residues" evidence="10">
    <location>
        <begin position="317"/>
        <end position="327"/>
    </location>
</feature>
<dbReference type="PANTHER" id="PTHR48056:SF44">
    <property type="entry name" value="RECEPTOR PROTEIN KINASE CLAVATA1"/>
    <property type="match status" value="1"/>
</dbReference>
<dbReference type="Proteomes" id="UP001163823">
    <property type="component" value="Chromosome 12"/>
</dbReference>
<keyword evidence="2" id="KW-0433">Leucine-rich repeat</keyword>
<dbReference type="GO" id="GO:0004672">
    <property type="term" value="F:protein kinase activity"/>
    <property type="evidence" value="ECO:0007669"/>
    <property type="project" value="InterPro"/>
</dbReference>
<dbReference type="InterPro" id="IPR011009">
    <property type="entry name" value="Kinase-like_dom_sf"/>
</dbReference>
<feature type="transmembrane region" description="Helical" evidence="11">
    <location>
        <begin position="333"/>
        <end position="355"/>
    </location>
</feature>
<dbReference type="InterPro" id="IPR001245">
    <property type="entry name" value="Ser-Thr/Tyr_kinase_cat_dom"/>
</dbReference>
<dbReference type="EMBL" id="JARAOO010000012">
    <property type="protein sequence ID" value="KAJ7948273.1"/>
    <property type="molecule type" value="Genomic_DNA"/>
</dbReference>
<dbReference type="Pfam" id="PF00560">
    <property type="entry name" value="LRR_1"/>
    <property type="match status" value="1"/>
</dbReference>
<dbReference type="Gene3D" id="3.80.10.10">
    <property type="entry name" value="Ribonuclease Inhibitor"/>
    <property type="match status" value="1"/>
</dbReference>
<dbReference type="GO" id="GO:0016020">
    <property type="term" value="C:membrane"/>
    <property type="evidence" value="ECO:0007669"/>
    <property type="project" value="UniProtKB-SubCell"/>
</dbReference>
<feature type="transmembrane region" description="Helical" evidence="11">
    <location>
        <begin position="15"/>
        <end position="31"/>
    </location>
</feature>
<evidence type="ECO:0000259" key="12">
    <source>
        <dbReference type="PROSITE" id="PS50011"/>
    </source>
</evidence>
<feature type="transmembrane region" description="Helical" evidence="11">
    <location>
        <begin position="43"/>
        <end position="60"/>
    </location>
</feature>
<evidence type="ECO:0000313" key="14">
    <source>
        <dbReference type="Proteomes" id="UP001163823"/>
    </source>
</evidence>
<evidence type="ECO:0000256" key="6">
    <source>
        <dbReference type="ARBA" id="ARBA00022989"/>
    </source>
</evidence>
<keyword evidence="9" id="KW-0325">Glycoprotein</keyword>
<dbReference type="PANTHER" id="PTHR48056">
    <property type="entry name" value="LRR RECEPTOR-LIKE SERINE/THREONINE-PROTEIN KINASE-RELATED"/>
    <property type="match status" value="1"/>
</dbReference>
<dbReference type="FunFam" id="1.10.510.10:FF:000095">
    <property type="entry name" value="protein STRUBBELIG-RECEPTOR FAMILY 8"/>
    <property type="match status" value="1"/>
</dbReference>
<keyword evidence="4" id="KW-0732">Signal</keyword>
<dbReference type="FunFam" id="3.30.200.20:FF:000125">
    <property type="entry name" value="Protein STRUBBELIG-RECEPTOR FAMILY 8"/>
    <property type="match status" value="1"/>
</dbReference>
<dbReference type="Pfam" id="PF13855">
    <property type="entry name" value="LRR_8"/>
    <property type="match status" value="1"/>
</dbReference>
<evidence type="ECO:0000256" key="2">
    <source>
        <dbReference type="ARBA" id="ARBA00022614"/>
    </source>
</evidence>
<dbReference type="Gene3D" id="1.10.510.10">
    <property type="entry name" value="Transferase(Phosphotransferase) domain 1"/>
    <property type="match status" value="1"/>
</dbReference>
<feature type="domain" description="Protein kinase" evidence="12">
    <location>
        <begin position="513"/>
        <end position="791"/>
    </location>
</feature>
<evidence type="ECO:0000256" key="10">
    <source>
        <dbReference type="SAM" id="MobiDB-lite"/>
    </source>
</evidence>
<dbReference type="SUPFAM" id="SSF52058">
    <property type="entry name" value="L domain-like"/>
    <property type="match status" value="1"/>
</dbReference>
<dbReference type="SUPFAM" id="SSF56112">
    <property type="entry name" value="Protein kinase-like (PK-like)"/>
    <property type="match status" value="1"/>
</dbReference>
<dbReference type="Pfam" id="PF07714">
    <property type="entry name" value="PK_Tyr_Ser-Thr"/>
    <property type="match status" value="1"/>
</dbReference>
<dbReference type="FunFam" id="3.80.10.10:FF:000062">
    <property type="entry name" value="protein STRUBBELIG-RECEPTOR FAMILY 3"/>
    <property type="match status" value="1"/>
</dbReference>
<feature type="region of interest" description="Disordered" evidence="10">
    <location>
        <begin position="375"/>
        <end position="412"/>
    </location>
</feature>
<gene>
    <name evidence="13" type="ORF">O6P43_028775</name>
</gene>
<evidence type="ECO:0000256" key="8">
    <source>
        <dbReference type="ARBA" id="ARBA00023170"/>
    </source>
</evidence>
<feature type="compositionally biased region" description="Low complexity" evidence="10">
    <location>
        <begin position="272"/>
        <end position="299"/>
    </location>
</feature>
<dbReference type="InterPro" id="IPR000719">
    <property type="entry name" value="Prot_kinase_dom"/>
</dbReference>
<comment type="subcellular location">
    <subcellularLocation>
        <location evidence="1">Membrane</location>
    </subcellularLocation>
</comment>
<reference evidence="13" key="1">
    <citation type="journal article" date="2023" name="Science">
        <title>Elucidation of the pathway for biosynthesis of saponin adjuvants from the soapbark tree.</title>
        <authorList>
            <person name="Reed J."/>
            <person name="Orme A."/>
            <person name="El-Demerdash A."/>
            <person name="Owen C."/>
            <person name="Martin L.B.B."/>
            <person name="Misra R.C."/>
            <person name="Kikuchi S."/>
            <person name="Rejzek M."/>
            <person name="Martin A.C."/>
            <person name="Harkess A."/>
            <person name="Leebens-Mack J."/>
            <person name="Louveau T."/>
            <person name="Stephenson M.J."/>
            <person name="Osbourn A."/>
        </authorList>
    </citation>
    <scope>NUCLEOTIDE SEQUENCE</scope>
    <source>
        <strain evidence="13">S10</strain>
    </source>
</reference>
<dbReference type="PROSITE" id="PS50011">
    <property type="entry name" value="PROTEIN_KINASE_DOM"/>
    <property type="match status" value="1"/>
</dbReference>
<evidence type="ECO:0000256" key="7">
    <source>
        <dbReference type="ARBA" id="ARBA00023136"/>
    </source>
</evidence>
<keyword evidence="6 11" id="KW-1133">Transmembrane helix</keyword>
<organism evidence="13 14">
    <name type="scientific">Quillaja saponaria</name>
    <name type="common">Soap bark tree</name>
    <dbReference type="NCBI Taxonomy" id="32244"/>
    <lineage>
        <taxon>Eukaryota</taxon>
        <taxon>Viridiplantae</taxon>
        <taxon>Streptophyta</taxon>
        <taxon>Embryophyta</taxon>
        <taxon>Tracheophyta</taxon>
        <taxon>Spermatophyta</taxon>
        <taxon>Magnoliopsida</taxon>
        <taxon>eudicotyledons</taxon>
        <taxon>Gunneridae</taxon>
        <taxon>Pentapetalae</taxon>
        <taxon>rosids</taxon>
        <taxon>fabids</taxon>
        <taxon>Fabales</taxon>
        <taxon>Quillajaceae</taxon>
        <taxon>Quillaja</taxon>
    </lineage>
</organism>
<dbReference type="InterPro" id="IPR013210">
    <property type="entry name" value="LRR_N_plant-typ"/>
</dbReference>
<dbReference type="InterPro" id="IPR032675">
    <property type="entry name" value="LRR_dom_sf"/>
</dbReference>
<dbReference type="InterPro" id="IPR050647">
    <property type="entry name" value="Plant_LRR-RLKs"/>
</dbReference>
<sequence length="802" mass="87799">MGGNRSTLECKNLKIYVKVLLGFMLICAVGFSRGDTNPVDGGLNFSILSAAAINGLYAALGSPLLPGWSSGGDPCGQAWQGVECNGSDIVRIVLNGANLGGVLGDGLGMFASIRGIDLSNNHIGGSIPSNLPTTMQNFFLSDNQFAGSIPPALSTLTQLTDMSLNDNLLTGEIPDAFQSLTGLINLDLSSNNLSGELPPSLENLPAVTTLRLQNNQLSGTLDVLQDLPLRDLNVENNQFLGPIPQKLLSIPNFRKEGNPFNVSSTIAPVPSPLSSVTPSPGPLVSGVTPPSSGRTPRPSFWRRPTPTKQADGPSAPKDSRPREQKESVTKKRVIWISIAGVLLFIILALAVVLFMPRCSRKREEVDRISKRHRIGSYENNRQNPRDNEALTRPTNQNEKVPKGAVVRPKEGHQVETIRVGAIPKPQREQETNVQRMGTITKQEDHQKDMSALDVYLMPPPPPPPPPPPVERVIVEPVVPLEATMMKLSKKTVVPPISAKSFTIASLQQYTNSFSQENLIGGGMLGNVYRAQHPEGKLFAVKKLDKRASEQQKDDKFLELVNNIDRIRHANVVELIGYCAEHGQRLLIYEYCSNGTLQDALHSDDEFKRKLSWNARIRMALGAARALEYLHEICEPPVVHRNFKSANVLLDDDLSVRVSDCGLAPLIASGSVSQLSGSLLSAYGYGAPEFESGIYTYQSDVYSFGVVMLELLTGRKSYDRTRNRGEQFLVRWAIPQLHDIDALSRMVDPSLNGDYPAKSLSNFADIISRCVQSEPEFRPPMSEVVQDLLDMIRREHGSGSNED</sequence>
<dbReference type="Gene3D" id="3.30.200.20">
    <property type="entry name" value="Phosphorylase Kinase, domain 1"/>
    <property type="match status" value="1"/>
</dbReference>
<evidence type="ECO:0000256" key="3">
    <source>
        <dbReference type="ARBA" id="ARBA00022692"/>
    </source>
</evidence>
<evidence type="ECO:0000256" key="5">
    <source>
        <dbReference type="ARBA" id="ARBA00022737"/>
    </source>
</evidence>
<dbReference type="AlphaFoldDB" id="A0AAD7KYT4"/>
<dbReference type="GO" id="GO:0005524">
    <property type="term" value="F:ATP binding"/>
    <property type="evidence" value="ECO:0007669"/>
    <property type="project" value="InterPro"/>
</dbReference>
<dbReference type="SUPFAM" id="SSF101447">
    <property type="entry name" value="Formin homology 2 domain (FH2 domain)"/>
    <property type="match status" value="1"/>
</dbReference>
<protein>
    <submittedName>
        <fullName evidence="13">Strubbelig receptor family protein</fullName>
    </submittedName>
</protein>
<dbReference type="InterPro" id="IPR001611">
    <property type="entry name" value="Leu-rich_rpt"/>
</dbReference>
<name>A0AAD7KYT4_QUISA</name>
<proteinExistence type="predicted"/>
<evidence type="ECO:0000256" key="4">
    <source>
        <dbReference type="ARBA" id="ARBA00022729"/>
    </source>
</evidence>
<comment type="caution">
    <text evidence="13">The sequence shown here is derived from an EMBL/GenBank/DDBJ whole genome shotgun (WGS) entry which is preliminary data.</text>
</comment>
<evidence type="ECO:0000256" key="9">
    <source>
        <dbReference type="ARBA" id="ARBA00023180"/>
    </source>
</evidence>
<keyword evidence="5" id="KW-0677">Repeat</keyword>
<keyword evidence="14" id="KW-1185">Reference proteome</keyword>
<feature type="region of interest" description="Disordered" evidence="10">
    <location>
        <begin position="272"/>
        <end position="327"/>
    </location>
</feature>
<evidence type="ECO:0000256" key="1">
    <source>
        <dbReference type="ARBA" id="ARBA00004370"/>
    </source>
</evidence>
<keyword evidence="3 11" id="KW-0812">Transmembrane</keyword>
<keyword evidence="7 11" id="KW-0472">Membrane</keyword>